<evidence type="ECO:0000259" key="4">
    <source>
        <dbReference type="Pfam" id="PF02944"/>
    </source>
</evidence>
<keyword evidence="7" id="KW-1185">Reference proteome</keyword>
<evidence type="ECO:0000313" key="6">
    <source>
        <dbReference type="EMBL" id="KAJ8869790.1"/>
    </source>
</evidence>
<dbReference type="InterPro" id="IPR009057">
    <property type="entry name" value="Homeodomain-like_sf"/>
</dbReference>
<feature type="signal peptide" evidence="3">
    <location>
        <begin position="1"/>
        <end position="17"/>
    </location>
</feature>
<evidence type="ECO:0008006" key="8">
    <source>
        <dbReference type="Google" id="ProtNLM"/>
    </source>
</evidence>
<feature type="domain" description="HTH psq-type" evidence="5">
    <location>
        <begin position="222"/>
        <end position="256"/>
    </location>
</feature>
<keyword evidence="3" id="KW-0732">Signal</keyword>
<organism evidence="6 7">
    <name type="scientific">Dryococelus australis</name>
    <dbReference type="NCBI Taxonomy" id="614101"/>
    <lineage>
        <taxon>Eukaryota</taxon>
        <taxon>Metazoa</taxon>
        <taxon>Ecdysozoa</taxon>
        <taxon>Arthropoda</taxon>
        <taxon>Hexapoda</taxon>
        <taxon>Insecta</taxon>
        <taxon>Pterygota</taxon>
        <taxon>Neoptera</taxon>
        <taxon>Polyneoptera</taxon>
        <taxon>Phasmatodea</taxon>
        <taxon>Verophasmatodea</taxon>
        <taxon>Anareolatae</taxon>
        <taxon>Phasmatidae</taxon>
        <taxon>Eurycanthinae</taxon>
        <taxon>Dryococelus</taxon>
    </lineage>
</organism>
<protein>
    <recommendedName>
        <fullName evidence="8">HTH psq-type domain-containing protein</fullName>
    </recommendedName>
</protein>
<dbReference type="SUPFAM" id="SSF46689">
    <property type="entry name" value="Homeodomain-like"/>
    <property type="match status" value="1"/>
</dbReference>
<feature type="domain" description="BESS" evidence="4">
    <location>
        <begin position="538"/>
        <end position="567"/>
    </location>
</feature>
<feature type="region of interest" description="Disordered" evidence="2">
    <location>
        <begin position="120"/>
        <end position="143"/>
    </location>
</feature>
<accession>A0ABQ9GBK7</accession>
<dbReference type="Pfam" id="PF02944">
    <property type="entry name" value="BESS"/>
    <property type="match status" value="1"/>
</dbReference>
<dbReference type="EMBL" id="JARBHB010000013">
    <property type="protein sequence ID" value="KAJ8869790.1"/>
    <property type="molecule type" value="Genomic_DNA"/>
</dbReference>
<evidence type="ECO:0000313" key="7">
    <source>
        <dbReference type="Proteomes" id="UP001159363"/>
    </source>
</evidence>
<feature type="chain" id="PRO_5045475528" description="HTH psq-type domain-containing protein" evidence="3">
    <location>
        <begin position="18"/>
        <end position="912"/>
    </location>
</feature>
<name>A0ABQ9GBK7_9NEOP</name>
<sequence length="912" mass="102609">MVKHLDILKSYLSLSIALLGPSVFLVGETGPNITTDLLTSEVRTCNYCPTVIADFSGHVSQLLCPLIQRVIDLHRCPGRTRRCRMACEADTPALRSDCYGCEGTAANTARASWARTANIGPTFLPPSPHTSQKPTPGRDEGSRHSAARHFLISPCSLLLPTCHNNLSPFQQFNVVVPRRRRGNVPWSHGCTFTSNMFSSARSDIGSELVLIAVTKKAVRYSDEKLEACLTDMSTGKMSERKASVHYNIPRQTIRNKTKGLHSGKIGGQKVFFSNDGVEFVQHIECVANSGFPVTSARNALLSCNEVGKKGAPKNIQTDHGKEFYSPVFCVLMAAHNVNHYSILFPRVDLNRDCSTNSQVDQVHMAFSLLNQTKWFVFIHKPSDRAIDLCHAGLNVSGHTCNETDVRQPLSSSQLLLRIASQRAIRNTENENGSLRKVPEKKRLSRQVLTLLLCFGYHTNTTQQNRFPLWRIGRLLARQAPFDWKERIPKMNTYMIIQTKQFVIVHKVFRTVNRRKKAQSYEETLLSILKEKKKEEDIDEDKSFLLSLVPAFKRMTDDHKIEAKMSVLMKRVLVAGNTLANTYTKCAERRAIASICDCRLNSKVLYIRLTSAIERRLVWQVPRSLLANRKSSTGQPGKLITCLIASMCKTLNWRAVLTPATRLSRFSTENLSAYGFREKRVWSDARMRGPEEMGDPCENPPINGIVRSDSHVRKSGSDPAGNRTRFAMVWQASNLTTTPPRPQLLRRLYRITLQCNSQALSAVTMPFAASKLIAVTSRSRSLIFILPSSSCRILFYVSLFLLQSASMGKRTIQMGKSGPIKYENTFSSRQQPLAIDKLMMGTYSFEVYPCTDLRKEHTFQTRAVECFQDLTLIGNTISEHTEMAKNVFLHALYLKMYVSDPYKTSQGACIEPS</sequence>
<comment type="subcellular location">
    <subcellularLocation>
        <location evidence="1">Nucleus</location>
    </subcellularLocation>
</comment>
<dbReference type="InterPro" id="IPR004210">
    <property type="entry name" value="BESS_motif"/>
</dbReference>
<gene>
    <name evidence="6" type="ORF">PR048_028798</name>
</gene>
<evidence type="ECO:0000256" key="2">
    <source>
        <dbReference type="SAM" id="MobiDB-lite"/>
    </source>
</evidence>
<evidence type="ECO:0000256" key="1">
    <source>
        <dbReference type="ARBA" id="ARBA00004123"/>
    </source>
</evidence>
<evidence type="ECO:0000256" key="3">
    <source>
        <dbReference type="SAM" id="SignalP"/>
    </source>
</evidence>
<evidence type="ECO:0000259" key="5">
    <source>
        <dbReference type="Pfam" id="PF05225"/>
    </source>
</evidence>
<dbReference type="Pfam" id="PF05225">
    <property type="entry name" value="HTH_psq"/>
    <property type="match status" value="1"/>
</dbReference>
<dbReference type="Proteomes" id="UP001159363">
    <property type="component" value="Chromosome 12"/>
</dbReference>
<dbReference type="Gene3D" id="1.10.10.60">
    <property type="entry name" value="Homeodomain-like"/>
    <property type="match status" value="1"/>
</dbReference>
<comment type="caution">
    <text evidence="6">The sequence shown here is derived from an EMBL/GenBank/DDBJ whole genome shotgun (WGS) entry which is preliminary data.</text>
</comment>
<dbReference type="InterPro" id="IPR007889">
    <property type="entry name" value="HTH_Psq"/>
</dbReference>
<proteinExistence type="predicted"/>
<reference evidence="6 7" key="1">
    <citation type="submission" date="2023-02" db="EMBL/GenBank/DDBJ databases">
        <title>LHISI_Scaffold_Assembly.</title>
        <authorList>
            <person name="Stuart O.P."/>
            <person name="Cleave R."/>
            <person name="Magrath M.J.L."/>
            <person name="Mikheyev A.S."/>
        </authorList>
    </citation>
    <scope>NUCLEOTIDE SEQUENCE [LARGE SCALE GENOMIC DNA]</scope>
    <source>
        <strain evidence="6">Daus_M_001</strain>
        <tissue evidence="6">Leg muscle</tissue>
    </source>
</reference>